<evidence type="ECO:0000313" key="3">
    <source>
        <dbReference type="Proteomes" id="UP001612928"/>
    </source>
</evidence>
<evidence type="ECO:0000256" key="1">
    <source>
        <dbReference type="SAM" id="Phobius"/>
    </source>
</evidence>
<dbReference type="EMBL" id="JBITMB010000001">
    <property type="protein sequence ID" value="MFI7439108.1"/>
    <property type="molecule type" value="Genomic_DNA"/>
</dbReference>
<protein>
    <submittedName>
        <fullName evidence="2">Uncharacterized protein</fullName>
    </submittedName>
</protein>
<feature type="transmembrane region" description="Helical" evidence="1">
    <location>
        <begin position="16"/>
        <end position="34"/>
    </location>
</feature>
<organism evidence="2 3">
    <name type="scientific">Nonomuraea indica</name>
    <dbReference type="NCBI Taxonomy" id="1581193"/>
    <lineage>
        <taxon>Bacteria</taxon>
        <taxon>Bacillati</taxon>
        <taxon>Actinomycetota</taxon>
        <taxon>Actinomycetes</taxon>
        <taxon>Streptosporangiales</taxon>
        <taxon>Streptosporangiaceae</taxon>
        <taxon>Nonomuraea</taxon>
    </lineage>
</organism>
<dbReference type="RefSeq" id="WP_281260291.1">
    <property type="nucleotide sequence ID" value="NZ_JBITMB010000001.1"/>
</dbReference>
<dbReference type="Proteomes" id="UP001612928">
    <property type="component" value="Unassembled WGS sequence"/>
</dbReference>
<keyword evidence="1" id="KW-1133">Transmembrane helix</keyword>
<comment type="caution">
    <text evidence="2">The sequence shown here is derived from an EMBL/GenBank/DDBJ whole genome shotgun (WGS) entry which is preliminary data.</text>
</comment>
<sequence>MSPSGRFPRGLSPSRLLMAVVIAWIVLLTVIILLDPHGSAG</sequence>
<keyword evidence="1" id="KW-0472">Membrane</keyword>
<evidence type="ECO:0000313" key="2">
    <source>
        <dbReference type="EMBL" id="MFI7439108.1"/>
    </source>
</evidence>
<reference evidence="2 3" key="1">
    <citation type="submission" date="2024-10" db="EMBL/GenBank/DDBJ databases">
        <title>The Natural Products Discovery Center: Release of the First 8490 Sequenced Strains for Exploring Actinobacteria Biosynthetic Diversity.</title>
        <authorList>
            <person name="Kalkreuter E."/>
            <person name="Kautsar S.A."/>
            <person name="Yang D."/>
            <person name="Bader C.D."/>
            <person name="Teijaro C.N."/>
            <person name="Fluegel L."/>
            <person name="Davis C.M."/>
            <person name="Simpson J.R."/>
            <person name="Lauterbach L."/>
            <person name="Steele A.D."/>
            <person name="Gui C."/>
            <person name="Meng S."/>
            <person name="Li G."/>
            <person name="Viehrig K."/>
            <person name="Ye F."/>
            <person name="Su P."/>
            <person name="Kiefer A.F."/>
            <person name="Nichols A."/>
            <person name="Cepeda A.J."/>
            <person name="Yan W."/>
            <person name="Fan B."/>
            <person name="Jiang Y."/>
            <person name="Adhikari A."/>
            <person name="Zheng C.-J."/>
            <person name="Schuster L."/>
            <person name="Cowan T.M."/>
            <person name="Smanski M.J."/>
            <person name="Chevrette M.G."/>
            <person name="De Carvalho L.P.S."/>
            <person name="Shen B."/>
        </authorList>
    </citation>
    <scope>NUCLEOTIDE SEQUENCE [LARGE SCALE GENOMIC DNA]</scope>
    <source>
        <strain evidence="2 3">NPDC049503</strain>
    </source>
</reference>
<accession>A0ABW7ZY62</accession>
<gene>
    <name evidence="2" type="ORF">ACIBP5_03980</name>
</gene>
<proteinExistence type="predicted"/>
<name>A0ABW7ZY62_9ACTN</name>
<keyword evidence="3" id="KW-1185">Reference proteome</keyword>
<keyword evidence="1" id="KW-0812">Transmembrane</keyword>